<organism evidence="2 3">
    <name type="scientific">Enteractinococcus fodinae</name>
    <dbReference type="NCBI Taxonomy" id="684663"/>
    <lineage>
        <taxon>Bacteria</taxon>
        <taxon>Bacillati</taxon>
        <taxon>Actinomycetota</taxon>
        <taxon>Actinomycetes</taxon>
        <taxon>Micrococcales</taxon>
        <taxon>Micrococcaceae</taxon>
    </lineage>
</organism>
<dbReference type="Proteomes" id="UP001183794">
    <property type="component" value="Unassembled WGS sequence"/>
</dbReference>
<keyword evidence="1" id="KW-0472">Membrane</keyword>
<keyword evidence="1" id="KW-0812">Transmembrane</keyword>
<reference evidence="2 3" key="1">
    <citation type="submission" date="2023-07" db="EMBL/GenBank/DDBJ databases">
        <title>Sequencing the genomes of 1000 actinobacteria strains.</title>
        <authorList>
            <person name="Klenk H.-P."/>
        </authorList>
    </citation>
    <scope>NUCLEOTIDE SEQUENCE [LARGE SCALE GENOMIC DNA]</scope>
    <source>
        <strain evidence="2 3">DSM 22966</strain>
    </source>
</reference>
<name>A0ABU2AZ76_9MICC</name>
<accession>A0ABU2AZ76</accession>
<gene>
    <name evidence="2" type="ORF">J2S62_000115</name>
</gene>
<evidence type="ECO:0000313" key="3">
    <source>
        <dbReference type="Proteomes" id="UP001183794"/>
    </source>
</evidence>
<evidence type="ECO:0000313" key="2">
    <source>
        <dbReference type="EMBL" id="MDR7345858.1"/>
    </source>
</evidence>
<proteinExistence type="predicted"/>
<sequence>MRHTHNASRQRGERKPRHGIWPLWITLAVLAALGAAAGSFALWNQDAAWPQAHFVTSGDLRVTATDDPVWKETSPDVTTAPRVIDPNKFLIRSGDSVSVEFPFEVALTGDNMRAKLLVDWDTDTRVPDSVFGRYGVYDAEGNELTEPGAALGTETELELTPTQLDGDTAAYRVHVELDFAGLDDRFGADSVDQLSDLGDLTVELHQVRPGDETQ</sequence>
<dbReference type="EMBL" id="JAVDYJ010000001">
    <property type="protein sequence ID" value="MDR7345858.1"/>
    <property type="molecule type" value="Genomic_DNA"/>
</dbReference>
<keyword evidence="1" id="KW-1133">Transmembrane helix</keyword>
<evidence type="ECO:0000256" key="1">
    <source>
        <dbReference type="SAM" id="Phobius"/>
    </source>
</evidence>
<dbReference type="RefSeq" id="WP_310170070.1">
    <property type="nucleotide sequence ID" value="NZ_BAABHE010000002.1"/>
</dbReference>
<comment type="caution">
    <text evidence="2">The sequence shown here is derived from an EMBL/GenBank/DDBJ whole genome shotgun (WGS) entry which is preliminary data.</text>
</comment>
<keyword evidence="3" id="KW-1185">Reference proteome</keyword>
<feature type="transmembrane region" description="Helical" evidence="1">
    <location>
        <begin position="21"/>
        <end position="43"/>
    </location>
</feature>
<protein>
    <submittedName>
        <fullName evidence="2">Alternate signal-mediated exported protein</fullName>
    </submittedName>
</protein>